<keyword evidence="6 7" id="KW-0472">Membrane</keyword>
<evidence type="ECO:0000313" key="9">
    <source>
        <dbReference type="EMBL" id="GAI40051.1"/>
    </source>
</evidence>
<keyword evidence="5 7" id="KW-1133">Transmembrane helix</keyword>
<dbReference type="EMBL" id="BARV01023726">
    <property type="protein sequence ID" value="GAI40051.1"/>
    <property type="molecule type" value="Genomic_DNA"/>
</dbReference>
<evidence type="ECO:0000256" key="5">
    <source>
        <dbReference type="ARBA" id="ARBA00022989"/>
    </source>
</evidence>
<dbReference type="Pfam" id="PF01061">
    <property type="entry name" value="ABC2_membrane"/>
    <property type="match status" value="1"/>
</dbReference>
<protein>
    <recommendedName>
        <fullName evidence="8">ABC-2 type transporter transmembrane domain-containing protein</fullName>
    </recommendedName>
</protein>
<dbReference type="GO" id="GO:0005886">
    <property type="term" value="C:plasma membrane"/>
    <property type="evidence" value="ECO:0007669"/>
    <property type="project" value="UniProtKB-SubCell"/>
</dbReference>
<feature type="transmembrane region" description="Helical" evidence="7">
    <location>
        <begin position="60"/>
        <end position="82"/>
    </location>
</feature>
<sequence length="258" mass="28549">WHDLKASRELAWRLMVRDINARYRQSILGVLWAFLPPLATAGTFIFLNSEGIVNVGTTKIPYVAFALFGTVLWQFFAECITTPLRVVTINKLMLAHINFPREALILSAIGQVLFNFCMRLVILVAVFVIFHLQPTWGLLLAPLAILMLMLLGILIGIILTPIGMLYTDVKEGVALIIPLWLLLTPVVYARPGQGILAVLAKINPVSPMLMAARDLATVGTMTDLMSFLIISGITILGLLVMWVVYRVSIPILTERIGA</sequence>
<dbReference type="PANTHER" id="PTHR30413:SF8">
    <property type="entry name" value="TRANSPORT PERMEASE PROTEIN"/>
    <property type="match status" value="1"/>
</dbReference>
<comment type="subcellular location">
    <subcellularLocation>
        <location evidence="1">Cell inner membrane</location>
        <topology evidence="1">Multi-pass membrane protein</topology>
    </subcellularLocation>
</comment>
<evidence type="ECO:0000256" key="2">
    <source>
        <dbReference type="ARBA" id="ARBA00022448"/>
    </source>
</evidence>
<feature type="non-terminal residue" evidence="9">
    <location>
        <position position="1"/>
    </location>
</feature>
<gene>
    <name evidence="9" type="ORF">S06H3_38870</name>
</gene>
<name>X1PC67_9ZZZZ</name>
<feature type="transmembrane region" description="Helical" evidence="7">
    <location>
        <begin position="27"/>
        <end position="48"/>
    </location>
</feature>
<organism evidence="9">
    <name type="scientific">marine sediment metagenome</name>
    <dbReference type="NCBI Taxonomy" id="412755"/>
    <lineage>
        <taxon>unclassified sequences</taxon>
        <taxon>metagenomes</taxon>
        <taxon>ecological metagenomes</taxon>
    </lineage>
</organism>
<dbReference type="GO" id="GO:0015920">
    <property type="term" value="P:lipopolysaccharide transport"/>
    <property type="evidence" value="ECO:0007669"/>
    <property type="project" value="TreeGrafter"/>
</dbReference>
<keyword evidence="2" id="KW-0813">Transport</keyword>
<dbReference type="InterPro" id="IPR013525">
    <property type="entry name" value="ABC2_TM"/>
</dbReference>
<keyword evidence="3" id="KW-1003">Cell membrane</keyword>
<dbReference type="GO" id="GO:0140359">
    <property type="term" value="F:ABC-type transporter activity"/>
    <property type="evidence" value="ECO:0007669"/>
    <property type="project" value="InterPro"/>
</dbReference>
<comment type="caution">
    <text evidence="9">The sequence shown here is derived from an EMBL/GenBank/DDBJ whole genome shotgun (WGS) entry which is preliminary data.</text>
</comment>
<accession>X1PC67</accession>
<dbReference type="PANTHER" id="PTHR30413">
    <property type="entry name" value="INNER MEMBRANE TRANSPORT PERMEASE"/>
    <property type="match status" value="1"/>
</dbReference>
<keyword evidence="4 7" id="KW-0812">Transmembrane</keyword>
<evidence type="ECO:0000256" key="7">
    <source>
        <dbReference type="SAM" id="Phobius"/>
    </source>
</evidence>
<evidence type="ECO:0000256" key="6">
    <source>
        <dbReference type="ARBA" id="ARBA00023136"/>
    </source>
</evidence>
<evidence type="ECO:0000256" key="1">
    <source>
        <dbReference type="ARBA" id="ARBA00004429"/>
    </source>
</evidence>
<evidence type="ECO:0000259" key="8">
    <source>
        <dbReference type="Pfam" id="PF01061"/>
    </source>
</evidence>
<feature type="domain" description="ABC-2 type transporter transmembrane" evidence="8">
    <location>
        <begin position="12"/>
        <end position="214"/>
    </location>
</feature>
<feature type="transmembrane region" description="Helical" evidence="7">
    <location>
        <begin position="103"/>
        <end position="130"/>
    </location>
</feature>
<proteinExistence type="predicted"/>
<dbReference type="AlphaFoldDB" id="X1PC67"/>
<evidence type="ECO:0000256" key="3">
    <source>
        <dbReference type="ARBA" id="ARBA00022475"/>
    </source>
</evidence>
<feature type="transmembrane region" description="Helical" evidence="7">
    <location>
        <begin position="136"/>
        <end position="160"/>
    </location>
</feature>
<reference evidence="9" key="1">
    <citation type="journal article" date="2014" name="Front. Microbiol.">
        <title>High frequency of phylogenetically diverse reductive dehalogenase-homologous genes in deep subseafloor sedimentary metagenomes.</title>
        <authorList>
            <person name="Kawai M."/>
            <person name="Futagami T."/>
            <person name="Toyoda A."/>
            <person name="Takaki Y."/>
            <person name="Nishi S."/>
            <person name="Hori S."/>
            <person name="Arai W."/>
            <person name="Tsubouchi T."/>
            <person name="Morono Y."/>
            <person name="Uchiyama I."/>
            <person name="Ito T."/>
            <person name="Fujiyama A."/>
            <person name="Inagaki F."/>
            <person name="Takami H."/>
        </authorList>
    </citation>
    <scope>NUCLEOTIDE SEQUENCE</scope>
    <source>
        <strain evidence="9">Expedition CK06-06</strain>
    </source>
</reference>
<feature type="transmembrane region" description="Helical" evidence="7">
    <location>
        <begin position="224"/>
        <end position="245"/>
    </location>
</feature>
<feature type="transmembrane region" description="Helical" evidence="7">
    <location>
        <begin position="172"/>
        <end position="189"/>
    </location>
</feature>
<evidence type="ECO:0000256" key="4">
    <source>
        <dbReference type="ARBA" id="ARBA00022692"/>
    </source>
</evidence>